<evidence type="ECO:0000313" key="8">
    <source>
        <dbReference type="Proteomes" id="UP000674425"/>
    </source>
</evidence>
<dbReference type="EMBL" id="CAJNAU010000130">
    <property type="protein sequence ID" value="CAE6853943.1"/>
    <property type="molecule type" value="Genomic_DNA"/>
</dbReference>
<dbReference type="RefSeq" id="WP_200622461.1">
    <property type="nucleotide sequence ID" value="NZ_CAJNAU010000130.1"/>
</dbReference>
<gene>
    <name evidence="7" type="ORF">R69658_07300</name>
</gene>
<comment type="subcellular location">
    <subcellularLocation>
        <location evidence="1">Cytoplasm</location>
    </subcellularLocation>
</comment>
<evidence type="ECO:0000256" key="2">
    <source>
        <dbReference type="ARBA" id="ARBA00007183"/>
    </source>
</evidence>
<dbReference type="InterPro" id="IPR008876">
    <property type="entry name" value="TraY"/>
</dbReference>
<evidence type="ECO:0000313" key="7">
    <source>
        <dbReference type="EMBL" id="CAE6853943.1"/>
    </source>
</evidence>
<evidence type="ECO:0000256" key="5">
    <source>
        <dbReference type="ARBA" id="ARBA00022971"/>
    </source>
</evidence>
<protein>
    <recommendedName>
        <fullName evidence="3">Relaxosome protein TraY</fullName>
    </recommendedName>
</protein>
<sequence>MTYSIRLPEAIEARLERLAAQTGRSKKFYVMQAIEHQLDDLEDVYLAEKRLEDVRAGRSKTFTLDEVERDLGLAG</sequence>
<organism evidence="7 8">
    <name type="scientific">Paraburkholderia aspalathi</name>
    <dbReference type="NCBI Taxonomy" id="1324617"/>
    <lineage>
        <taxon>Bacteria</taxon>
        <taxon>Pseudomonadati</taxon>
        <taxon>Pseudomonadota</taxon>
        <taxon>Betaproteobacteria</taxon>
        <taxon>Burkholderiales</taxon>
        <taxon>Burkholderiaceae</taxon>
        <taxon>Paraburkholderia</taxon>
    </lineage>
</organism>
<reference evidence="7 8" key="1">
    <citation type="submission" date="2021-02" db="EMBL/GenBank/DDBJ databases">
        <authorList>
            <person name="Vanwijnsberghe S."/>
        </authorList>
    </citation>
    <scope>NUCLEOTIDE SEQUENCE [LARGE SCALE GENOMIC DNA]</scope>
    <source>
        <strain evidence="7 8">R-69658</strain>
    </source>
</reference>
<dbReference type="SUPFAM" id="SSF47598">
    <property type="entry name" value="Ribbon-helix-helix"/>
    <property type="match status" value="1"/>
</dbReference>
<evidence type="ECO:0000256" key="6">
    <source>
        <dbReference type="ARBA" id="ARBA00023125"/>
    </source>
</evidence>
<name>A0ABM8T307_9BURK</name>
<dbReference type="Pfam" id="PF05509">
    <property type="entry name" value="TraY"/>
    <property type="match status" value="1"/>
</dbReference>
<dbReference type="InterPro" id="IPR010985">
    <property type="entry name" value="Ribbon_hlx_hlx"/>
</dbReference>
<keyword evidence="8" id="KW-1185">Reference proteome</keyword>
<comment type="similarity">
    <text evidence="2">Belongs to the TraY family.</text>
</comment>
<keyword evidence="5" id="KW-0184">Conjugation</keyword>
<dbReference type="CDD" id="cd22233">
    <property type="entry name" value="RHH_CopAso-like"/>
    <property type="match status" value="1"/>
</dbReference>
<proteinExistence type="inferred from homology"/>
<keyword evidence="6" id="KW-0238">DNA-binding</keyword>
<comment type="caution">
    <text evidence="7">The sequence shown here is derived from an EMBL/GenBank/DDBJ whole genome shotgun (WGS) entry which is preliminary data.</text>
</comment>
<dbReference type="Proteomes" id="UP000674425">
    <property type="component" value="Unassembled WGS sequence"/>
</dbReference>
<keyword evidence="4" id="KW-0963">Cytoplasm</keyword>
<evidence type="ECO:0000256" key="3">
    <source>
        <dbReference type="ARBA" id="ARBA00020541"/>
    </source>
</evidence>
<evidence type="ECO:0000256" key="1">
    <source>
        <dbReference type="ARBA" id="ARBA00004496"/>
    </source>
</evidence>
<accession>A0ABM8T307</accession>
<evidence type="ECO:0000256" key="4">
    <source>
        <dbReference type="ARBA" id="ARBA00022490"/>
    </source>
</evidence>